<evidence type="ECO:0000313" key="2">
    <source>
        <dbReference type="EMBL" id="CAL5013263.1"/>
    </source>
</evidence>
<gene>
    <name evidence="2" type="ORF">URODEC1_LOCUS71311</name>
</gene>
<feature type="compositionally biased region" description="Basic and acidic residues" evidence="1">
    <location>
        <begin position="98"/>
        <end position="108"/>
    </location>
</feature>
<dbReference type="AlphaFoldDB" id="A0ABC9C1K1"/>
<sequence length="154" mass="16372">MKLLLYECLPPLNLHLNGARTNPPYKYVQHTIRPSSEIQNPSRTSIASLPRSSSVTGASSSKNNMAAARMVLPLTLAVVLLLTAGEHPARVSGQGRAPLDHPSAEQHRSQSAMPVPVARGASAGAVEEDKAYIVGRPLFKVPPSSPCRSKAKSC</sequence>
<reference evidence="3" key="1">
    <citation type="submission" date="2024-06" db="EMBL/GenBank/DDBJ databases">
        <authorList>
            <person name="Ryan C."/>
        </authorList>
    </citation>
    <scope>NUCLEOTIDE SEQUENCE [LARGE SCALE GENOMIC DNA]</scope>
</reference>
<evidence type="ECO:0000256" key="1">
    <source>
        <dbReference type="SAM" id="MobiDB-lite"/>
    </source>
</evidence>
<feature type="region of interest" description="Disordered" evidence="1">
    <location>
        <begin position="33"/>
        <end position="60"/>
    </location>
</feature>
<keyword evidence="3" id="KW-1185">Reference proteome</keyword>
<evidence type="ECO:0000313" key="3">
    <source>
        <dbReference type="Proteomes" id="UP001497457"/>
    </source>
</evidence>
<dbReference type="Proteomes" id="UP001497457">
    <property type="component" value="Chromosome 28b"/>
</dbReference>
<dbReference type="EMBL" id="OZ075138">
    <property type="protein sequence ID" value="CAL5013263.1"/>
    <property type="molecule type" value="Genomic_DNA"/>
</dbReference>
<feature type="region of interest" description="Disordered" evidence="1">
    <location>
        <begin position="90"/>
        <end position="121"/>
    </location>
</feature>
<reference evidence="2 3" key="2">
    <citation type="submission" date="2024-10" db="EMBL/GenBank/DDBJ databases">
        <authorList>
            <person name="Ryan C."/>
        </authorList>
    </citation>
    <scope>NUCLEOTIDE SEQUENCE [LARGE SCALE GENOMIC DNA]</scope>
</reference>
<proteinExistence type="predicted"/>
<protein>
    <submittedName>
        <fullName evidence="2">Uncharacterized protein</fullName>
    </submittedName>
</protein>
<organism evidence="2 3">
    <name type="scientific">Urochloa decumbens</name>
    <dbReference type="NCBI Taxonomy" id="240449"/>
    <lineage>
        <taxon>Eukaryota</taxon>
        <taxon>Viridiplantae</taxon>
        <taxon>Streptophyta</taxon>
        <taxon>Embryophyta</taxon>
        <taxon>Tracheophyta</taxon>
        <taxon>Spermatophyta</taxon>
        <taxon>Magnoliopsida</taxon>
        <taxon>Liliopsida</taxon>
        <taxon>Poales</taxon>
        <taxon>Poaceae</taxon>
        <taxon>PACMAD clade</taxon>
        <taxon>Panicoideae</taxon>
        <taxon>Panicodae</taxon>
        <taxon>Paniceae</taxon>
        <taxon>Melinidinae</taxon>
        <taxon>Urochloa</taxon>
    </lineage>
</organism>
<accession>A0ABC9C1K1</accession>
<name>A0ABC9C1K1_9POAL</name>